<sequence>MNRLPILTALFTLLVVIYSKSAFAHTYHATLTDIRINPQTNQMEVVHRFFADDVAKVLSAETGTKVKFGDKLLSDQEPLIQAYVEKQFVLTGPDKQRYSLSYVGAELDTHYLFVYQEAPAPKLYDGYQLKNNLLFGHLHDQINTVNIKFDGVSQSLVFTPREVRLPISRP</sequence>
<comment type="caution">
    <text evidence="2">The sequence shown here is derived from an EMBL/GenBank/DDBJ whole genome shotgun (WGS) entry which is preliminary data.</text>
</comment>
<dbReference type="InterPro" id="IPR046525">
    <property type="entry name" value="DUF6702"/>
</dbReference>
<feature type="signal peptide" evidence="1">
    <location>
        <begin position="1"/>
        <end position="24"/>
    </location>
</feature>
<evidence type="ECO:0000313" key="3">
    <source>
        <dbReference type="Proteomes" id="UP001597380"/>
    </source>
</evidence>
<gene>
    <name evidence="2" type="ORF">ACFSJ3_13945</name>
</gene>
<evidence type="ECO:0000313" key="2">
    <source>
        <dbReference type="EMBL" id="MFD2097093.1"/>
    </source>
</evidence>
<keyword evidence="3" id="KW-1185">Reference proteome</keyword>
<dbReference type="Proteomes" id="UP001597380">
    <property type="component" value="Unassembled WGS sequence"/>
</dbReference>
<proteinExistence type="predicted"/>
<feature type="chain" id="PRO_5046087240" evidence="1">
    <location>
        <begin position="25"/>
        <end position="170"/>
    </location>
</feature>
<reference evidence="3" key="1">
    <citation type="journal article" date="2019" name="Int. J. Syst. Evol. Microbiol.">
        <title>The Global Catalogue of Microorganisms (GCM) 10K type strain sequencing project: providing services to taxonomists for standard genome sequencing and annotation.</title>
        <authorList>
            <consortium name="The Broad Institute Genomics Platform"/>
            <consortium name="The Broad Institute Genome Sequencing Center for Infectious Disease"/>
            <person name="Wu L."/>
            <person name="Ma J."/>
        </authorList>
    </citation>
    <scope>NUCLEOTIDE SEQUENCE [LARGE SCALE GENOMIC DNA]</scope>
    <source>
        <strain evidence="3">CGMCC 1.10992</strain>
    </source>
</reference>
<name>A0ABW4XS39_9GAMM</name>
<organism evidence="2 3">
    <name type="scientific">Corallincola platygyrae</name>
    <dbReference type="NCBI Taxonomy" id="1193278"/>
    <lineage>
        <taxon>Bacteria</taxon>
        <taxon>Pseudomonadati</taxon>
        <taxon>Pseudomonadota</taxon>
        <taxon>Gammaproteobacteria</taxon>
        <taxon>Alteromonadales</taxon>
        <taxon>Psychromonadaceae</taxon>
        <taxon>Corallincola</taxon>
    </lineage>
</organism>
<keyword evidence="1" id="KW-0732">Signal</keyword>
<protein>
    <submittedName>
        <fullName evidence="2">DUF6702 family protein</fullName>
    </submittedName>
</protein>
<dbReference type="EMBL" id="JBHUHT010000016">
    <property type="protein sequence ID" value="MFD2097093.1"/>
    <property type="molecule type" value="Genomic_DNA"/>
</dbReference>
<evidence type="ECO:0000256" key="1">
    <source>
        <dbReference type="SAM" id="SignalP"/>
    </source>
</evidence>
<accession>A0ABW4XS39</accession>
<dbReference type="Pfam" id="PF20420">
    <property type="entry name" value="DUF6702"/>
    <property type="match status" value="1"/>
</dbReference>
<dbReference type="RefSeq" id="WP_345339982.1">
    <property type="nucleotide sequence ID" value="NZ_BAABLI010000012.1"/>
</dbReference>